<dbReference type="InParanoid" id="A0A1X7TCH4"/>
<dbReference type="OrthoDB" id="775972at2759"/>
<reference evidence="2" key="1">
    <citation type="submission" date="2017-05" db="UniProtKB">
        <authorList>
            <consortium name="EnsemblMetazoa"/>
        </authorList>
    </citation>
    <scope>IDENTIFICATION</scope>
</reference>
<protein>
    <submittedName>
        <fullName evidence="2">Uncharacterized protein</fullName>
    </submittedName>
</protein>
<organism evidence="2">
    <name type="scientific">Amphimedon queenslandica</name>
    <name type="common">Sponge</name>
    <dbReference type="NCBI Taxonomy" id="400682"/>
    <lineage>
        <taxon>Eukaryota</taxon>
        <taxon>Metazoa</taxon>
        <taxon>Porifera</taxon>
        <taxon>Demospongiae</taxon>
        <taxon>Heteroscleromorpha</taxon>
        <taxon>Haplosclerida</taxon>
        <taxon>Niphatidae</taxon>
        <taxon>Amphimedon</taxon>
    </lineage>
</organism>
<proteinExistence type="predicted"/>
<dbReference type="EnsemblMetazoa" id="Aqu2.1.12163_001">
    <property type="protein sequence ID" value="Aqu2.1.12163_001"/>
    <property type="gene ID" value="Aqu2.1.12163"/>
</dbReference>
<name>A0A1X7TCH4_AMPQE</name>
<accession>A0A1X7TCH4</accession>
<feature type="region of interest" description="Disordered" evidence="1">
    <location>
        <begin position="108"/>
        <end position="185"/>
    </location>
</feature>
<sequence>MFYFCITSSPSTKFSPPVSSPISSLSDDDLVFTKEEVVRFERRWENGYDIKTDARYNAWLKAKGLDSSSPHDDQEQSTYHQPSYRSSFSRVKCKNRVTTIGLNGTIESTNTGASTKGRSTRGTVKSTDTDTGVSTKGRSTRGTVKSTDTDTGVSTKGRSTRGTVNNTDFDTGASTKGRSTRGTVKSTDTVTGVSAKGCSARAVKLSLKEHTTVQIAYVLKNLSQSLLGLPAIRELRVISHVNDVTDRSIKDQYPLLFKGLGTFNR</sequence>
<evidence type="ECO:0000256" key="1">
    <source>
        <dbReference type="SAM" id="MobiDB-lite"/>
    </source>
</evidence>
<dbReference type="AlphaFoldDB" id="A0A1X7TCH4"/>
<evidence type="ECO:0000313" key="2">
    <source>
        <dbReference type="EnsemblMetazoa" id="Aqu2.1.12163_001"/>
    </source>
</evidence>
<feature type="region of interest" description="Disordered" evidence="1">
    <location>
        <begin position="64"/>
        <end position="84"/>
    </location>
</feature>